<feature type="active site" evidence="4">
    <location>
        <position position="176"/>
    </location>
</feature>
<dbReference type="Proteomes" id="UP000472971">
    <property type="component" value="Unassembled WGS sequence"/>
</dbReference>
<dbReference type="InterPro" id="IPR015815">
    <property type="entry name" value="HIBADH-related"/>
</dbReference>
<dbReference type="Pfam" id="PF14833">
    <property type="entry name" value="NAD_binding_11"/>
    <property type="match status" value="1"/>
</dbReference>
<dbReference type="EMBL" id="JACEIO010000088">
    <property type="protein sequence ID" value="MBA4538823.1"/>
    <property type="molecule type" value="Genomic_DNA"/>
</dbReference>
<dbReference type="InterPro" id="IPR036291">
    <property type="entry name" value="NAD(P)-bd_dom_sf"/>
</dbReference>
<evidence type="ECO:0000313" key="9">
    <source>
        <dbReference type="Proteomes" id="UP000472971"/>
    </source>
</evidence>
<gene>
    <name evidence="8" type="ORF">G4D64_17210</name>
    <name evidence="7" type="ORF">H1Z61_17260</name>
</gene>
<feature type="domain" description="6-phosphogluconate dehydrogenase NADP-binding" evidence="5">
    <location>
        <begin position="9"/>
        <end position="167"/>
    </location>
</feature>
<dbReference type="PANTHER" id="PTHR43060">
    <property type="entry name" value="3-HYDROXYISOBUTYRATE DEHYDROGENASE-LIKE 1, MITOCHONDRIAL-RELATED"/>
    <property type="match status" value="1"/>
</dbReference>
<dbReference type="InterPro" id="IPR006115">
    <property type="entry name" value="6PGDH_NADP-bd"/>
</dbReference>
<evidence type="ECO:0000256" key="2">
    <source>
        <dbReference type="ARBA" id="ARBA00023002"/>
    </source>
</evidence>
<evidence type="ECO:0000256" key="1">
    <source>
        <dbReference type="ARBA" id="ARBA00009080"/>
    </source>
</evidence>
<dbReference type="Gene3D" id="1.10.1040.10">
    <property type="entry name" value="N-(1-d-carboxylethyl)-l-norvaline Dehydrogenase, domain 2"/>
    <property type="match status" value="1"/>
</dbReference>
<proteinExistence type="inferred from homology"/>
<dbReference type="GO" id="GO:0016491">
    <property type="term" value="F:oxidoreductase activity"/>
    <property type="evidence" value="ECO:0007669"/>
    <property type="project" value="UniProtKB-KW"/>
</dbReference>
<dbReference type="Gene3D" id="3.40.50.720">
    <property type="entry name" value="NAD(P)-binding Rossmann-like Domain"/>
    <property type="match status" value="1"/>
</dbReference>
<dbReference type="PIRSF" id="PIRSF000103">
    <property type="entry name" value="HIBADH"/>
    <property type="match status" value="1"/>
</dbReference>
<dbReference type="InterPro" id="IPR029154">
    <property type="entry name" value="HIBADH-like_NADP-bd"/>
</dbReference>
<dbReference type="Pfam" id="PF03446">
    <property type="entry name" value="NAD_binding_2"/>
    <property type="match status" value="1"/>
</dbReference>
<dbReference type="PANTHER" id="PTHR43060:SF15">
    <property type="entry name" value="3-HYDROXYISOBUTYRATE DEHYDROGENASE-LIKE 1, MITOCHONDRIAL-RELATED"/>
    <property type="match status" value="1"/>
</dbReference>
<keyword evidence="3" id="KW-0520">NAD</keyword>
<evidence type="ECO:0000256" key="3">
    <source>
        <dbReference type="ARBA" id="ARBA00023027"/>
    </source>
</evidence>
<dbReference type="InterPro" id="IPR013328">
    <property type="entry name" value="6PGD_dom2"/>
</dbReference>
<evidence type="ECO:0000313" key="8">
    <source>
        <dbReference type="EMBL" id="NEY83182.1"/>
    </source>
</evidence>
<dbReference type="GO" id="GO:0050661">
    <property type="term" value="F:NADP binding"/>
    <property type="evidence" value="ECO:0007669"/>
    <property type="project" value="InterPro"/>
</dbReference>
<evidence type="ECO:0000256" key="4">
    <source>
        <dbReference type="PIRSR" id="PIRSR000103-1"/>
    </source>
</evidence>
<dbReference type="SUPFAM" id="SSF48179">
    <property type="entry name" value="6-phosphogluconate dehydrogenase C-terminal domain-like"/>
    <property type="match status" value="1"/>
</dbReference>
<evidence type="ECO:0000259" key="5">
    <source>
        <dbReference type="Pfam" id="PF03446"/>
    </source>
</evidence>
<name>A0A6B3W1R5_9BACI</name>
<feature type="domain" description="3-hydroxyisobutyrate dehydrogenase-like NAD-binding" evidence="6">
    <location>
        <begin position="170"/>
        <end position="289"/>
    </location>
</feature>
<evidence type="ECO:0000259" key="6">
    <source>
        <dbReference type="Pfam" id="PF14833"/>
    </source>
</evidence>
<comment type="caution">
    <text evidence="8">The sequence shown here is derived from an EMBL/GenBank/DDBJ whole genome shotgun (WGS) entry which is preliminary data.</text>
</comment>
<reference evidence="8 9" key="1">
    <citation type="submission" date="2020-02" db="EMBL/GenBank/DDBJ databases">
        <title>Bacillus aquiflavi sp. nov., isolated from yellow water of strong flavor Chinese baijiu in Yibin region of China.</title>
        <authorList>
            <person name="Xie J."/>
        </authorList>
    </citation>
    <scope>NUCLEOTIDE SEQUENCE [LARGE SCALE GENOMIC DNA]</scope>
    <source>
        <strain evidence="8 9">3H-10</strain>
    </source>
</reference>
<comment type="similarity">
    <text evidence="1">Belongs to the HIBADH-related family.</text>
</comment>
<keyword evidence="9" id="KW-1185">Reference proteome</keyword>
<sequence length="291" mass="30924">MLTPKNTVVGFIGTGVMGKSMAAHLLAAGYPLVIYTRTKEKANELIKRGAKWVSSPKEIAQKANVVITMVGFPYDVEEVYLGENGLIPNGQAGSYFIDMTTSTPSLATNIFNEGKKKGIHTLDAPVSGGDIGAKEAKLVIMVGGEEADFKTVTPLLATLGTNIVYQGKAGAGQHTKMCNQIAIASNMIGICEAIVYAEKAGLDPETVLKSISTGAAGSWSLSNLAPRIINGDFAPGFYIKHFIKDMKIAIDEAEKLGIELPGLSVAKSLYEQLADNGEENSGTQALYKYWA</sequence>
<reference evidence="7 10" key="2">
    <citation type="submission" date="2020-07" db="EMBL/GenBank/DDBJ databases">
        <authorList>
            <person name="Feng H."/>
        </authorList>
    </citation>
    <scope>NUCLEOTIDE SEQUENCE [LARGE SCALE GENOMIC DNA]</scope>
    <source>
        <strain evidence="7">S-12</strain>
        <strain evidence="10">s-12</strain>
    </source>
</reference>
<dbReference type="SUPFAM" id="SSF51735">
    <property type="entry name" value="NAD(P)-binding Rossmann-fold domains"/>
    <property type="match status" value="1"/>
</dbReference>
<dbReference type="InterPro" id="IPR008927">
    <property type="entry name" value="6-PGluconate_DH-like_C_sf"/>
</dbReference>
<dbReference type="RefSeq" id="WP_163243583.1">
    <property type="nucleotide sequence ID" value="NZ_JAAIWN010000092.1"/>
</dbReference>
<dbReference type="GO" id="GO:0051287">
    <property type="term" value="F:NAD binding"/>
    <property type="evidence" value="ECO:0007669"/>
    <property type="project" value="InterPro"/>
</dbReference>
<dbReference type="Proteomes" id="UP000570010">
    <property type="component" value="Unassembled WGS sequence"/>
</dbReference>
<accession>A0A6B3W1R5</accession>
<dbReference type="EMBL" id="JAAIWN010000092">
    <property type="protein sequence ID" value="NEY83182.1"/>
    <property type="molecule type" value="Genomic_DNA"/>
</dbReference>
<evidence type="ECO:0000313" key="10">
    <source>
        <dbReference type="Proteomes" id="UP000570010"/>
    </source>
</evidence>
<evidence type="ECO:0000313" key="7">
    <source>
        <dbReference type="EMBL" id="MBA4538823.1"/>
    </source>
</evidence>
<protein>
    <submittedName>
        <fullName evidence="8">NAD(P)-dependent oxidoreductase</fullName>
    </submittedName>
</protein>
<keyword evidence="2" id="KW-0560">Oxidoreductase</keyword>
<organism evidence="8 9">
    <name type="scientific">Bacillus aquiflavi</name>
    <dbReference type="NCBI Taxonomy" id="2672567"/>
    <lineage>
        <taxon>Bacteria</taxon>
        <taxon>Bacillati</taxon>
        <taxon>Bacillota</taxon>
        <taxon>Bacilli</taxon>
        <taxon>Bacillales</taxon>
        <taxon>Bacillaceae</taxon>
        <taxon>Bacillus</taxon>
    </lineage>
</organism>
<dbReference type="AlphaFoldDB" id="A0A6B3W1R5"/>